<evidence type="ECO:0000313" key="2">
    <source>
        <dbReference type="EMBL" id="PWJ72943.1"/>
    </source>
</evidence>
<accession>A0AB73SZL6</accession>
<protein>
    <recommendedName>
        <fullName evidence="4">DUF2892 domain-containing protein</fullName>
    </recommendedName>
</protein>
<dbReference type="EMBL" id="QGGY01000015">
    <property type="protein sequence ID" value="PWJ72943.1"/>
    <property type="molecule type" value="Genomic_DNA"/>
</dbReference>
<reference evidence="2 3" key="1">
    <citation type="submission" date="2018-05" db="EMBL/GenBank/DDBJ databases">
        <authorList>
            <person name="Goeker M."/>
            <person name="Huntemann M."/>
            <person name="Clum A."/>
            <person name="Pillay M."/>
            <person name="Palaniappan K."/>
            <person name="Varghese N."/>
            <person name="Mikhailova N."/>
            <person name="Stamatis D."/>
            <person name="Reddy T."/>
            <person name="Daum C."/>
            <person name="Shapiro N."/>
            <person name="Ivanova N."/>
            <person name="Kyrpides N."/>
            <person name="Woyke T."/>
        </authorList>
    </citation>
    <scope>NUCLEOTIDE SEQUENCE [LARGE SCALE GENOMIC DNA]</scope>
    <source>
        <strain evidence="2 3">DSM 26524</strain>
    </source>
</reference>
<sequence>MKKALWFIINFIKRNKLLSVWLLIFICILIWVPGVIKSYMVLTGVAVIGWSVFIGTCKGADRWSRRRR</sequence>
<organism evidence="2 3">
    <name type="scientific">Murimonas intestini</name>
    <dbReference type="NCBI Taxonomy" id="1337051"/>
    <lineage>
        <taxon>Bacteria</taxon>
        <taxon>Bacillati</taxon>
        <taxon>Bacillota</taxon>
        <taxon>Clostridia</taxon>
        <taxon>Lachnospirales</taxon>
        <taxon>Lachnospiraceae</taxon>
        <taxon>Murimonas</taxon>
    </lineage>
</organism>
<evidence type="ECO:0000313" key="3">
    <source>
        <dbReference type="Proteomes" id="UP000245412"/>
    </source>
</evidence>
<gene>
    <name evidence="2" type="ORF">C7383_11599</name>
</gene>
<dbReference type="AlphaFoldDB" id="A0AB73SZL6"/>
<evidence type="ECO:0008006" key="4">
    <source>
        <dbReference type="Google" id="ProtNLM"/>
    </source>
</evidence>
<dbReference type="RefSeq" id="WP_109748109.1">
    <property type="nucleotide sequence ID" value="NZ_JANKBI010000015.1"/>
</dbReference>
<feature type="transmembrane region" description="Helical" evidence="1">
    <location>
        <begin position="20"/>
        <end position="36"/>
    </location>
</feature>
<keyword evidence="1" id="KW-0812">Transmembrane</keyword>
<keyword evidence="1" id="KW-0472">Membrane</keyword>
<evidence type="ECO:0000256" key="1">
    <source>
        <dbReference type="SAM" id="Phobius"/>
    </source>
</evidence>
<keyword evidence="3" id="KW-1185">Reference proteome</keyword>
<dbReference type="Proteomes" id="UP000245412">
    <property type="component" value="Unassembled WGS sequence"/>
</dbReference>
<comment type="caution">
    <text evidence="2">The sequence shown here is derived from an EMBL/GenBank/DDBJ whole genome shotgun (WGS) entry which is preliminary data.</text>
</comment>
<feature type="transmembrane region" description="Helical" evidence="1">
    <location>
        <begin position="42"/>
        <end position="60"/>
    </location>
</feature>
<proteinExistence type="predicted"/>
<name>A0AB73SZL6_9FIRM</name>
<keyword evidence="1" id="KW-1133">Transmembrane helix</keyword>